<dbReference type="EMBL" id="CP088295">
    <property type="protein sequence ID" value="UUY06180.1"/>
    <property type="molecule type" value="Genomic_DNA"/>
</dbReference>
<keyword evidence="2" id="KW-0378">Hydrolase</keyword>
<accession>A0ABY5PNT4</accession>
<evidence type="ECO:0000259" key="3">
    <source>
        <dbReference type="Pfam" id="PF03070"/>
    </source>
</evidence>
<dbReference type="CDD" id="cd19365">
    <property type="entry name" value="TenA_C-like"/>
    <property type="match status" value="1"/>
</dbReference>
<dbReference type="Pfam" id="PF03070">
    <property type="entry name" value="TENA_THI-4"/>
    <property type="match status" value="1"/>
</dbReference>
<dbReference type="EC" id="3.5.99.2" evidence="2"/>
<dbReference type="InterPro" id="IPR004305">
    <property type="entry name" value="Thiaminase-2/PQQC"/>
</dbReference>
<evidence type="ECO:0000256" key="2">
    <source>
        <dbReference type="RuleBase" id="RU363093"/>
    </source>
</evidence>
<comment type="pathway">
    <text evidence="1 2">Cofactor biosynthesis; thiamine diphosphate biosynthesis.</text>
</comment>
<protein>
    <recommendedName>
        <fullName evidence="2">Aminopyrimidine aminohydrolase</fullName>
        <ecNumber evidence="2">3.5.99.2</ecNumber>
    </recommendedName>
</protein>
<dbReference type="InterPro" id="IPR050967">
    <property type="entry name" value="Thiamine_Salvage_TenA"/>
</dbReference>
<dbReference type="RefSeq" id="WP_353866607.1">
    <property type="nucleotide sequence ID" value="NZ_CP088295.1"/>
</dbReference>
<reference evidence="5" key="1">
    <citation type="submission" date="2021-11" db="EMBL/GenBank/DDBJ databases">
        <title>Cultivation dependent microbiological survey of springs from the worlds oldest radium mine currently devoted to the extraction of radon-saturated water.</title>
        <authorList>
            <person name="Kapinusova G."/>
            <person name="Smrhova T."/>
            <person name="Strejcek M."/>
            <person name="Suman J."/>
            <person name="Jani K."/>
            <person name="Pajer P."/>
            <person name="Uhlik O."/>
        </authorList>
    </citation>
    <scope>NUCLEOTIDE SEQUENCE [LARGE SCALE GENOMIC DNA]</scope>
    <source>
        <strain evidence="5">J379</strain>
    </source>
</reference>
<sequence>MAWHDRAPDSFTATLWDGIGDVWAEIRAHPFLTGLKDGTLDHRAFVFYVIQDAHYLREYARALAVCGARANDVAGIRMFCEHAAGAIAVERELHESFFADFGLSEADVAATPMAPTNVAYTSYLLSAAYGGSYAEAVGAVLPCYWIYAEVGRELLAAGSPDSRYQRWIDTYGGEEFAEVVSQVLDAADAVGPSLSEADRAAAAHRFTTTSRYEWMFWEMGLRRETWPV</sequence>
<dbReference type="InterPro" id="IPR027574">
    <property type="entry name" value="Thiaminase_II"/>
</dbReference>
<dbReference type="InterPro" id="IPR016084">
    <property type="entry name" value="Haem_Oase-like_multi-hlx"/>
</dbReference>
<dbReference type="Proteomes" id="UP001058860">
    <property type="component" value="Chromosome"/>
</dbReference>
<comment type="catalytic activity">
    <reaction evidence="2">
        <text>4-amino-5-aminomethyl-2-methylpyrimidine + H2O = 4-amino-5-hydroxymethyl-2-methylpyrimidine + NH4(+)</text>
        <dbReference type="Rhea" id="RHEA:31799"/>
        <dbReference type="ChEBI" id="CHEBI:15377"/>
        <dbReference type="ChEBI" id="CHEBI:16892"/>
        <dbReference type="ChEBI" id="CHEBI:28938"/>
        <dbReference type="ChEBI" id="CHEBI:63416"/>
        <dbReference type="EC" id="3.5.99.2"/>
    </reaction>
</comment>
<comment type="function">
    <text evidence="2">Catalyzes an amino-pyrimidine hydrolysis reaction at the C5' of the pyrimidine moiety of thiamine compounds, a reaction that is part of a thiamine salvage pathway.</text>
</comment>
<dbReference type="PANTHER" id="PTHR43198:SF2">
    <property type="entry name" value="SI:CH1073-67J19.1-RELATED"/>
    <property type="match status" value="1"/>
</dbReference>
<organism evidence="4 5">
    <name type="scientific">Svornostia abyssi</name>
    <dbReference type="NCBI Taxonomy" id="2898438"/>
    <lineage>
        <taxon>Bacteria</taxon>
        <taxon>Bacillati</taxon>
        <taxon>Actinomycetota</taxon>
        <taxon>Thermoleophilia</taxon>
        <taxon>Solirubrobacterales</taxon>
        <taxon>Baekduiaceae</taxon>
        <taxon>Svornostia</taxon>
    </lineage>
</organism>
<dbReference type="SUPFAM" id="SSF48613">
    <property type="entry name" value="Heme oxygenase-like"/>
    <property type="match status" value="1"/>
</dbReference>
<dbReference type="Gene3D" id="1.20.910.10">
    <property type="entry name" value="Heme oxygenase-like"/>
    <property type="match status" value="1"/>
</dbReference>
<gene>
    <name evidence="4" type="primary">tenA</name>
    <name evidence="4" type="ORF">LRS13_11910</name>
</gene>
<keyword evidence="5" id="KW-1185">Reference proteome</keyword>
<comment type="catalytic activity">
    <reaction evidence="2">
        <text>thiamine + H2O = 5-(2-hydroxyethyl)-4-methylthiazole + 4-amino-5-hydroxymethyl-2-methylpyrimidine + H(+)</text>
        <dbReference type="Rhea" id="RHEA:17509"/>
        <dbReference type="ChEBI" id="CHEBI:15377"/>
        <dbReference type="ChEBI" id="CHEBI:15378"/>
        <dbReference type="ChEBI" id="CHEBI:16892"/>
        <dbReference type="ChEBI" id="CHEBI:17957"/>
        <dbReference type="ChEBI" id="CHEBI:18385"/>
        <dbReference type="EC" id="3.5.99.2"/>
    </reaction>
</comment>
<feature type="domain" description="Thiaminase-2/PQQC" evidence="3">
    <location>
        <begin position="21"/>
        <end position="222"/>
    </location>
</feature>
<dbReference type="PANTHER" id="PTHR43198">
    <property type="entry name" value="BIFUNCTIONAL TH2 PROTEIN"/>
    <property type="match status" value="1"/>
</dbReference>
<dbReference type="NCBIfam" id="TIGR04306">
    <property type="entry name" value="salvage_TenA"/>
    <property type="match status" value="1"/>
</dbReference>
<proteinExistence type="inferred from homology"/>
<evidence type="ECO:0000256" key="1">
    <source>
        <dbReference type="ARBA" id="ARBA00004948"/>
    </source>
</evidence>
<keyword evidence="2" id="KW-0784">Thiamine biosynthesis</keyword>
<comment type="similarity">
    <text evidence="2">Belongs to the TenA family.</text>
</comment>
<name>A0ABY5PNT4_9ACTN</name>
<evidence type="ECO:0000313" key="5">
    <source>
        <dbReference type="Proteomes" id="UP001058860"/>
    </source>
</evidence>
<evidence type="ECO:0000313" key="4">
    <source>
        <dbReference type="EMBL" id="UUY06180.1"/>
    </source>
</evidence>